<dbReference type="InterPro" id="IPR016024">
    <property type="entry name" value="ARM-type_fold"/>
</dbReference>
<dbReference type="InterPro" id="IPR011989">
    <property type="entry name" value="ARM-like"/>
</dbReference>
<gene>
    <name evidence="2" type="ordered locus">Desaci_2300</name>
</gene>
<keyword evidence="1" id="KW-0677">Repeat</keyword>
<dbReference type="STRING" id="646529.Desaci_2300"/>
<organism evidence="2 3">
    <name type="scientific">Desulfosporosinus acidiphilus (strain DSM 22704 / JCM 16185 / SJ4)</name>
    <dbReference type="NCBI Taxonomy" id="646529"/>
    <lineage>
        <taxon>Bacteria</taxon>
        <taxon>Bacillati</taxon>
        <taxon>Bacillota</taxon>
        <taxon>Clostridia</taxon>
        <taxon>Eubacteriales</taxon>
        <taxon>Desulfitobacteriaceae</taxon>
        <taxon>Desulfosporosinus</taxon>
    </lineage>
</organism>
<proteinExistence type="predicted"/>
<keyword evidence="3" id="KW-1185">Reference proteome</keyword>
<dbReference type="PANTHER" id="PTHR12697:SF5">
    <property type="entry name" value="DEOXYHYPUSINE HYDROXYLASE"/>
    <property type="match status" value="1"/>
</dbReference>
<dbReference type="Gene3D" id="1.25.10.10">
    <property type="entry name" value="Leucine-rich Repeat Variant"/>
    <property type="match status" value="1"/>
</dbReference>
<dbReference type="eggNOG" id="COG1413">
    <property type="taxonomic scope" value="Bacteria"/>
</dbReference>
<dbReference type="Pfam" id="PF02985">
    <property type="entry name" value="HEAT"/>
    <property type="match status" value="1"/>
</dbReference>
<reference evidence="2 3" key="1">
    <citation type="journal article" date="2012" name="J. Bacteriol.">
        <title>Complete genome sequences of Desulfosporosinus orientis DSM765T, Desulfosporosinus youngiae DSM17734T, Desulfosporosinus meridiei DSM13257T, and Desulfosporosinus acidiphilus DSM22704T.</title>
        <authorList>
            <person name="Pester M."/>
            <person name="Brambilla E."/>
            <person name="Alazard D."/>
            <person name="Rattei T."/>
            <person name="Weinmaier T."/>
            <person name="Han J."/>
            <person name="Lucas S."/>
            <person name="Lapidus A."/>
            <person name="Cheng J.F."/>
            <person name="Goodwin L."/>
            <person name="Pitluck S."/>
            <person name="Peters L."/>
            <person name="Ovchinnikova G."/>
            <person name="Teshima H."/>
            <person name="Detter J.C."/>
            <person name="Han C.S."/>
            <person name="Tapia R."/>
            <person name="Land M.L."/>
            <person name="Hauser L."/>
            <person name="Kyrpides N.C."/>
            <person name="Ivanova N.N."/>
            <person name="Pagani I."/>
            <person name="Huntmann M."/>
            <person name="Wei C.L."/>
            <person name="Davenport K.W."/>
            <person name="Daligault H."/>
            <person name="Chain P.S."/>
            <person name="Chen A."/>
            <person name="Mavromatis K."/>
            <person name="Markowitz V."/>
            <person name="Szeto E."/>
            <person name="Mikhailova N."/>
            <person name="Pati A."/>
            <person name="Wagner M."/>
            <person name="Woyke T."/>
            <person name="Ollivier B."/>
            <person name="Klenk H.P."/>
            <person name="Spring S."/>
            <person name="Loy A."/>
        </authorList>
    </citation>
    <scope>NUCLEOTIDE SEQUENCE [LARGE SCALE GENOMIC DNA]</scope>
    <source>
        <strain evidence="3">DSM 22704 / JCM 16185 / SJ4</strain>
    </source>
</reference>
<evidence type="ECO:0000313" key="3">
    <source>
        <dbReference type="Proteomes" id="UP000002892"/>
    </source>
</evidence>
<name>I4D631_DESAJ</name>
<sequence length="448" mass="51467">MKQREWEQSGYLRLTEALTKVLLEEWGGPRSPMALNYIHGTIIPDLANCFWQNADLLSNITFEEIIQWKMKNQFANPSAVVADLAKDLLLPAQKIINRPQIIDPKEPWRRIFRLWIYEESLPNMAEKMGYPLDYLDLLLLRYKKVKAFIQTHRVSLLECLQNLELREYGDEQLSFLYQFHTSFMNDPLFRERLTLEQVIIDLGLPLQVSDLVALLEIIHTHEGYLDESDLIGHFSSQHINLFSCAIEGLTTLHYIQKNKAGKLTLSEKSARTVAGFLLPRLGDQLKKAIIIKDYECGKGILMRLNEEVLVKLLDWTFVEFNQEQIFELHKRIYKKISRRVDIHLLKGFANIPEAQELLLNNISDHDSLIRAAACQALGKLQCKEAIFNLIQLLRDPVASVKETAAQALGEIGTTAAIKELNRVVGDYGESVKVRECARSALKKIEQDN</sequence>
<dbReference type="EMBL" id="CP003639">
    <property type="protein sequence ID" value="AFM41255.1"/>
    <property type="molecule type" value="Genomic_DNA"/>
</dbReference>
<dbReference type="AlphaFoldDB" id="I4D631"/>
<dbReference type="GO" id="GO:0016491">
    <property type="term" value="F:oxidoreductase activity"/>
    <property type="evidence" value="ECO:0007669"/>
    <property type="project" value="TreeGrafter"/>
</dbReference>
<dbReference type="KEGG" id="dai:Desaci_2300"/>
<dbReference type="InterPro" id="IPR000357">
    <property type="entry name" value="HEAT"/>
</dbReference>
<protein>
    <submittedName>
        <fullName evidence="2">HEAT repeat protein</fullName>
    </submittedName>
</protein>
<evidence type="ECO:0000313" key="2">
    <source>
        <dbReference type="EMBL" id="AFM41255.1"/>
    </source>
</evidence>
<dbReference type="SMART" id="SM00567">
    <property type="entry name" value="EZ_HEAT"/>
    <property type="match status" value="2"/>
</dbReference>
<dbReference type="HOGENOM" id="CLU_574573_0_0_9"/>
<evidence type="ECO:0000256" key="1">
    <source>
        <dbReference type="ARBA" id="ARBA00022737"/>
    </source>
</evidence>
<accession>I4D631</accession>
<dbReference type="SUPFAM" id="SSF48371">
    <property type="entry name" value="ARM repeat"/>
    <property type="match status" value="1"/>
</dbReference>
<dbReference type="PANTHER" id="PTHR12697">
    <property type="entry name" value="PBS LYASE HEAT-LIKE PROTEIN"/>
    <property type="match status" value="1"/>
</dbReference>
<dbReference type="RefSeq" id="WP_014827258.1">
    <property type="nucleotide sequence ID" value="NC_018068.1"/>
</dbReference>
<dbReference type="Proteomes" id="UP000002892">
    <property type="component" value="Chromosome"/>
</dbReference>
<dbReference type="InterPro" id="IPR004155">
    <property type="entry name" value="PBS_lyase_HEAT"/>
</dbReference>